<name>A0AC34FD43_9BILA</name>
<evidence type="ECO:0000313" key="2">
    <source>
        <dbReference type="WBParaSite" id="ES5_v2.g15304.t1"/>
    </source>
</evidence>
<sequence length="398" mass="43092">MLEILGIIFAVLITAFACLIIAVWFSLPKKISLSLVGKHVFITGGSKGIGKDIAFEVVRRGAATVTIAARNLEVLKSAANEIKALCKNGQNVKYYSMDATGGYEKVKSVLDKAAEDSGPVDVLINNVGVVVQGAFDEIPIESFETQMSMNYLSAAHATRAVIKNMKERKSGHISFVSSAAGQCAIWGYSSYSPSKFALRGFADSLHMELMPFNIGVSILYPPNTDTEGYKEELRTMPEEVMLISESAGLFSAQSVAEKLADTIENGNFTTTVGFEGWMLGMLTVGAGPESNLLNVIAQCCLNGLFRGIMLIYLGSFHRIVKAFQGAFDEIPIESFEKQMSMNYLSAAHATRAVIKNMKERKSGHISFVSSAAGQCAIWGYSSYSPSKFALRGFADSLH</sequence>
<proteinExistence type="predicted"/>
<dbReference type="WBParaSite" id="ES5_v2.g15304.t1">
    <property type="protein sequence ID" value="ES5_v2.g15304.t1"/>
    <property type="gene ID" value="ES5_v2.g15304"/>
</dbReference>
<organism evidence="1 2">
    <name type="scientific">Panagrolaimus sp. ES5</name>
    <dbReference type="NCBI Taxonomy" id="591445"/>
    <lineage>
        <taxon>Eukaryota</taxon>
        <taxon>Metazoa</taxon>
        <taxon>Ecdysozoa</taxon>
        <taxon>Nematoda</taxon>
        <taxon>Chromadorea</taxon>
        <taxon>Rhabditida</taxon>
        <taxon>Tylenchina</taxon>
        <taxon>Panagrolaimomorpha</taxon>
        <taxon>Panagrolaimoidea</taxon>
        <taxon>Panagrolaimidae</taxon>
        <taxon>Panagrolaimus</taxon>
    </lineage>
</organism>
<dbReference type="Proteomes" id="UP000887579">
    <property type="component" value="Unplaced"/>
</dbReference>
<reference evidence="2" key="1">
    <citation type="submission" date="2022-11" db="UniProtKB">
        <authorList>
            <consortium name="WormBaseParasite"/>
        </authorList>
    </citation>
    <scope>IDENTIFICATION</scope>
</reference>
<evidence type="ECO:0000313" key="1">
    <source>
        <dbReference type="Proteomes" id="UP000887579"/>
    </source>
</evidence>
<accession>A0AC34FD43</accession>
<protein>
    <submittedName>
        <fullName evidence="2">3-dehydrosphinganine reductase</fullName>
    </submittedName>
</protein>